<dbReference type="InterPro" id="IPR045936">
    <property type="entry name" value="DUF6356"/>
</dbReference>
<dbReference type="AlphaFoldDB" id="A0A7S8F4W1"/>
<gene>
    <name evidence="2" type="ORF">IRL76_00960</name>
</gene>
<dbReference type="Pfam" id="PF19883">
    <property type="entry name" value="DUF6356"/>
    <property type="match status" value="1"/>
</dbReference>
<dbReference type="KEGG" id="qso:IRL76_00960"/>
<dbReference type="Proteomes" id="UP000594459">
    <property type="component" value="Chromosome"/>
</dbReference>
<keyword evidence="1" id="KW-0812">Transmembrane</keyword>
<evidence type="ECO:0000313" key="2">
    <source>
        <dbReference type="EMBL" id="QPC99186.1"/>
    </source>
</evidence>
<feature type="transmembrane region" description="Helical" evidence="1">
    <location>
        <begin position="25"/>
        <end position="46"/>
    </location>
</feature>
<evidence type="ECO:0000313" key="3">
    <source>
        <dbReference type="Proteomes" id="UP000594459"/>
    </source>
</evidence>
<organism evidence="2 3">
    <name type="scientific">Qipengyuania soli</name>
    <dbReference type="NCBI Taxonomy" id="2782568"/>
    <lineage>
        <taxon>Bacteria</taxon>
        <taxon>Pseudomonadati</taxon>
        <taxon>Pseudomonadota</taxon>
        <taxon>Alphaproteobacteria</taxon>
        <taxon>Sphingomonadales</taxon>
        <taxon>Erythrobacteraceae</taxon>
        <taxon>Qipengyuania</taxon>
    </lineage>
</organism>
<dbReference type="RefSeq" id="WP_200982323.1">
    <property type="nucleotide sequence ID" value="NZ_CP064654.1"/>
</dbReference>
<accession>A0A7S8F4W1</accession>
<dbReference type="EMBL" id="CP064654">
    <property type="protein sequence ID" value="QPC99186.1"/>
    <property type="molecule type" value="Genomic_DNA"/>
</dbReference>
<keyword evidence="1" id="KW-1133">Transmembrane helix</keyword>
<proteinExistence type="predicted"/>
<protein>
    <recommendedName>
        <fullName evidence="4">Capsule biosynthesis protein</fullName>
    </recommendedName>
</protein>
<evidence type="ECO:0000256" key="1">
    <source>
        <dbReference type="SAM" id="Phobius"/>
    </source>
</evidence>
<name>A0A7S8F4W1_9SPHN</name>
<reference evidence="2 3" key="1">
    <citation type="submission" date="2020-11" db="EMBL/GenBank/DDBJ databases">
        <title>The genome sequence of Erythrobacter sp. 6D36.</title>
        <authorList>
            <person name="Liu Y."/>
        </authorList>
    </citation>
    <scope>NUCLEOTIDE SEQUENCE [LARGE SCALE GENOMIC DNA]</scope>
    <source>
        <strain evidence="2 3">6D36</strain>
    </source>
</reference>
<keyword evidence="1" id="KW-0472">Membrane</keyword>
<evidence type="ECO:0008006" key="4">
    <source>
        <dbReference type="Google" id="ProtNLM"/>
    </source>
</evidence>
<sequence length="82" mass="9169">MSIFTDHPNSVGESYGEHMSSAFSFGSRMFVGSLACFVHGIFPFWFKGNGSRTVHDLSKRMIHGRDKFDGKAAHTKPADWCI</sequence>
<keyword evidence="3" id="KW-1185">Reference proteome</keyword>